<dbReference type="AlphaFoldDB" id="A0A550C597"/>
<sequence length="1150" mass="130263">MLRGRPPKNDGVWDDFDITTNPIAAPNLSYTIHESGDRVDCTAHDFEEPARKKRKIGDLNGAHAGWRPVPRTDEDEASAAFRQGTVRGVLGYVHAAAADVRQIDPMQTWLEHCPQQYIDELTWGDGLRDHLDSPHCTTCSKVYVPRTSGPSITPATSDKTHDLLCCWTCGDFTECLDCCTSRHRSMPLHTVERWSGEYWEKVSLSSLGYIYQLGHGGLPCSFPDDRVRTMVVLDRAIHSVRYRYCACRLVNAPDHITQLLRNRWFPATVIDPETCATFDILDFFRTSAVCANVNAHNFIKILEKQTDALKLNWVADREKALWRMARQYAFLMRLKRAGRAHVMNGVQNTKPGELAVRCWACPREGYNLPDDWETMDEKDKYRFQTILAVDANFRLKNRMRKNERSDCALGDGLGFFVETAPYEEHVKGYISSCIAFQALAEKDTKFSTGLCVSGVVGVICARHELLQPHGLADLQKGERYCNVDYVLCSAIQAIKPPSRVVVSYDIGCQYSIHFDERMNNLPEALRIDTDSTNVAFGLPVWHGGIHEELCRSKWSLKHLTGVGRTDGEGIERIWALMNAWAWATKEMGQGARHGWIDEKGDSINFLKNIQQGTTLLRRLVISMDERDIQVKAFKAVNDNVEAADRRKWKHTLRQWEKTREGQSPFAMPQMSGVSEADVRHQLDAEEMEAVRSGEARVHGISQTSFLVAGLQLEAAQRRILADLNGPAVIPMNLEGIINSRRRALLVKLEKYYELQKLYMPGLATYLENQAHSEPRAVDAELIPLHLPSSIPFDVRSTVCAEGLPEKELKLRNARSNDTIDGLRKKLHAKQYHIEFRNKHVTGQRSSTRHRALVATLQEKLEFDAATYRVTRQAILSLSGLTERDDLPELRVRDMQLEGEMDEPDAAAMARYAGVGATQRPRHIHVSTGKHQMSWLWTARGSTEGPNDEEVRQTIGCLWLKALARKARWTEEVELLREDMRRCLRSLEKESSVWRARALALNGRTAGHKSGLVAYALRQAAQWTRLRDNFLNEWNKPFGKTKRMIFEQATSLMDDQARYIAESRAILDLDDDLDGNNTGNLDNNLDTELDLDTELALDTELDLDNEIEIDTNNNVNGDVHLDEDTASVTEDGPEELQLQQEILAAAEGLRA</sequence>
<name>A0A550C597_9AGAR</name>
<dbReference type="Proteomes" id="UP000320762">
    <property type="component" value="Unassembled WGS sequence"/>
</dbReference>
<dbReference type="OrthoDB" id="2682806at2759"/>
<keyword evidence="3" id="KW-1185">Reference proteome</keyword>
<reference evidence="2 3" key="1">
    <citation type="journal article" date="2019" name="New Phytol.">
        <title>Comparative genomics reveals unique wood-decay strategies and fruiting body development in the Schizophyllaceae.</title>
        <authorList>
            <person name="Almasi E."/>
            <person name="Sahu N."/>
            <person name="Krizsan K."/>
            <person name="Balint B."/>
            <person name="Kovacs G.M."/>
            <person name="Kiss B."/>
            <person name="Cseklye J."/>
            <person name="Drula E."/>
            <person name="Henrissat B."/>
            <person name="Nagy I."/>
            <person name="Chovatia M."/>
            <person name="Adam C."/>
            <person name="LaButti K."/>
            <person name="Lipzen A."/>
            <person name="Riley R."/>
            <person name="Grigoriev I.V."/>
            <person name="Nagy L.G."/>
        </authorList>
    </citation>
    <scope>NUCLEOTIDE SEQUENCE [LARGE SCALE GENOMIC DNA]</scope>
    <source>
        <strain evidence="2 3">NL-1724</strain>
    </source>
</reference>
<accession>A0A550C597</accession>
<evidence type="ECO:0000259" key="1">
    <source>
        <dbReference type="Pfam" id="PF18803"/>
    </source>
</evidence>
<proteinExistence type="predicted"/>
<dbReference type="PANTHER" id="PTHR33096">
    <property type="entry name" value="CXC2 DOMAIN-CONTAINING PROTEIN"/>
    <property type="match status" value="1"/>
</dbReference>
<organism evidence="2 3">
    <name type="scientific">Schizophyllum amplum</name>
    <dbReference type="NCBI Taxonomy" id="97359"/>
    <lineage>
        <taxon>Eukaryota</taxon>
        <taxon>Fungi</taxon>
        <taxon>Dikarya</taxon>
        <taxon>Basidiomycota</taxon>
        <taxon>Agaricomycotina</taxon>
        <taxon>Agaricomycetes</taxon>
        <taxon>Agaricomycetidae</taxon>
        <taxon>Agaricales</taxon>
        <taxon>Schizophyllaceae</taxon>
        <taxon>Schizophyllum</taxon>
    </lineage>
</organism>
<dbReference type="STRING" id="97359.A0A550C597"/>
<evidence type="ECO:0000313" key="2">
    <source>
        <dbReference type="EMBL" id="TRM59972.1"/>
    </source>
</evidence>
<dbReference type="EMBL" id="VDMD01000024">
    <property type="protein sequence ID" value="TRM59972.1"/>
    <property type="molecule type" value="Genomic_DNA"/>
</dbReference>
<gene>
    <name evidence="2" type="ORF">BD626DRAFT_408102</name>
</gene>
<dbReference type="InterPro" id="IPR041457">
    <property type="entry name" value="CxC2_KDZ-assoc"/>
</dbReference>
<feature type="domain" description="CxC2-like cysteine cluster KDZ transposase-associated" evidence="1">
    <location>
        <begin position="204"/>
        <end position="308"/>
    </location>
</feature>
<dbReference type="PANTHER" id="PTHR33096:SF1">
    <property type="entry name" value="CXC1-LIKE CYSTEINE CLUSTER ASSOCIATED WITH KDZ TRANSPOSASES DOMAIN-CONTAINING PROTEIN"/>
    <property type="match status" value="1"/>
</dbReference>
<evidence type="ECO:0000313" key="3">
    <source>
        <dbReference type="Proteomes" id="UP000320762"/>
    </source>
</evidence>
<dbReference type="Pfam" id="PF18803">
    <property type="entry name" value="CxC2"/>
    <property type="match status" value="1"/>
</dbReference>
<protein>
    <recommendedName>
        <fullName evidence="1">CxC2-like cysteine cluster KDZ transposase-associated domain-containing protein</fullName>
    </recommendedName>
</protein>
<dbReference type="InterPro" id="IPR040521">
    <property type="entry name" value="KDZ"/>
</dbReference>
<dbReference type="Pfam" id="PF18758">
    <property type="entry name" value="KDZ"/>
    <property type="match status" value="1"/>
</dbReference>
<comment type="caution">
    <text evidence="2">The sequence shown here is derived from an EMBL/GenBank/DDBJ whole genome shotgun (WGS) entry which is preliminary data.</text>
</comment>